<evidence type="ECO:0000256" key="1">
    <source>
        <dbReference type="SAM" id="MobiDB-lite"/>
    </source>
</evidence>
<protein>
    <recommendedName>
        <fullName evidence="5">Transmembrane protein</fullName>
    </recommendedName>
</protein>
<name>A0AAQ4DG89_AMBAM</name>
<sequence>MLTGEVSPANVSVARLTGETNEAPNEDGMSKVGGESERSRISMALSWLAGLGFGGLLGIVLVTLAYQAPTKLVSSPYPSQENGHPRDTKAVVEEAAKLLLSPLPREDARQKASGLLFSCTQRWFAGVNRHTDVQAFLTRERLSVEGPPAGTATGPAEMLTLHVRLAFVYMLGGLISIVPSTPDNLAVSLDIATLVTRAHVHRALFQRLPIYFKYLASIAGVQADKVLLREVLALQTNVHKALAVAADAAQRNPGKQPIVVDTTADQVVIIGLPAQAFADAVEFSTPYPRSAAVDVYPPVLPVLATVWDSLSAGDNLYVWTSWSVLEELARYVDRTVANTLSQNTFVVGCINRVKHIMAVPLAALILMPPEGHHGAKDNVKALVSDVRSCLARNASRWLRTASVEASDVVVGFPPEEDSVDKLNARYSHYPEVQGSFCPVHSPSRSAGVLHRQMARERQTCLRTFSHSSAPDTL</sequence>
<evidence type="ECO:0000256" key="2">
    <source>
        <dbReference type="SAM" id="Phobius"/>
    </source>
</evidence>
<accession>A0AAQ4DG89</accession>
<keyword evidence="2" id="KW-0812">Transmembrane</keyword>
<evidence type="ECO:0000313" key="3">
    <source>
        <dbReference type="EMBL" id="KAK8761479.1"/>
    </source>
</evidence>
<gene>
    <name evidence="3" type="ORF">V5799_027257</name>
</gene>
<comment type="caution">
    <text evidence="3">The sequence shown here is derived from an EMBL/GenBank/DDBJ whole genome shotgun (WGS) entry which is preliminary data.</text>
</comment>
<keyword evidence="2" id="KW-0472">Membrane</keyword>
<organism evidence="3 4">
    <name type="scientific">Amblyomma americanum</name>
    <name type="common">Lone star tick</name>
    <dbReference type="NCBI Taxonomy" id="6943"/>
    <lineage>
        <taxon>Eukaryota</taxon>
        <taxon>Metazoa</taxon>
        <taxon>Ecdysozoa</taxon>
        <taxon>Arthropoda</taxon>
        <taxon>Chelicerata</taxon>
        <taxon>Arachnida</taxon>
        <taxon>Acari</taxon>
        <taxon>Parasitiformes</taxon>
        <taxon>Ixodida</taxon>
        <taxon>Ixodoidea</taxon>
        <taxon>Ixodidae</taxon>
        <taxon>Amblyomminae</taxon>
        <taxon>Amblyomma</taxon>
    </lineage>
</organism>
<evidence type="ECO:0008006" key="5">
    <source>
        <dbReference type="Google" id="ProtNLM"/>
    </source>
</evidence>
<dbReference type="Proteomes" id="UP001321473">
    <property type="component" value="Unassembled WGS sequence"/>
</dbReference>
<keyword evidence="2" id="KW-1133">Transmembrane helix</keyword>
<dbReference type="AlphaFoldDB" id="A0AAQ4DG89"/>
<feature type="transmembrane region" description="Helical" evidence="2">
    <location>
        <begin position="45"/>
        <end position="66"/>
    </location>
</feature>
<evidence type="ECO:0000313" key="4">
    <source>
        <dbReference type="Proteomes" id="UP001321473"/>
    </source>
</evidence>
<proteinExistence type="predicted"/>
<reference evidence="3 4" key="1">
    <citation type="journal article" date="2023" name="Arcadia Sci">
        <title>De novo assembly of a long-read Amblyomma americanum tick genome.</title>
        <authorList>
            <person name="Chou S."/>
            <person name="Poskanzer K.E."/>
            <person name="Rollins M."/>
            <person name="Thuy-Boun P.S."/>
        </authorList>
    </citation>
    <scope>NUCLEOTIDE SEQUENCE [LARGE SCALE GENOMIC DNA]</scope>
    <source>
        <strain evidence="3">F_SG_1</strain>
        <tissue evidence="3">Salivary glands</tissue>
    </source>
</reference>
<keyword evidence="4" id="KW-1185">Reference proteome</keyword>
<feature type="region of interest" description="Disordered" evidence="1">
    <location>
        <begin position="1"/>
        <end position="35"/>
    </location>
</feature>
<dbReference type="EMBL" id="JARKHS020031119">
    <property type="protein sequence ID" value="KAK8761479.1"/>
    <property type="molecule type" value="Genomic_DNA"/>
</dbReference>